<sequence>MSLLPDAKGIIKKVHQAAVEAVESTKPVNVCFGKVISASPLQINVEQKMILTEKQLVLSRNVTDFKTKITAGDIKNYYYTGDVNSGTAPVSPSHVHAVGTIEVTVHNGLAVGDGVILIRQQEGQKFIVVDRIGK</sequence>
<proteinExistence type="predicted"/>
<protein>
    <recommendedName>
        <fullName evidence="2">DUF2577 domain-containing protein</fullName>
    </recommendedName>
</protein>
<evidence type="ECO:0008006" key="2">
    <source>
        <dbReference type="Google" id="ProtNLM"/>
    </source>
</evidence>
<dbReference type="Pfam" id="PF10844">
    <property type="entry name" value="DUF2577"/>
    <property type="match status" value="1"/>
</dbReference>
<name>A0A8S5PD51_9CAUD</name>
<accession>A0A8S5PD51</accession>
<dbReference type="InterPro" id="IPR022555">
    <property type="entry name" value="DUF2577"/>
</dbReference>
<evidence type="ECO:0000313" key="1">
    <source>
        <dbReference type="EMBL" id="DAE04998.1"/>
    </source>
</evidence>
<dbReference type="EMBL" id="BK015401">
    <property type="protein sequence ID" value="DAE04998.1"/>
    <property type="molecule type" value="Genomic_DNA"/>
</dbReference>
<organism evidence="1">
    <name type="scientific">Siphoviridae sp. ctvbt38</name>
    <dbReference type="NCBI Taxonomy" id="2825722"/>
    <lineage>
        <taxon>Viruses</taxon>
        <taxon>Duplodnaviria</taxon>
        <taxon>Heunggongvirae</taxon>
        <taxon>Uroviricota</taxon>
        <taxon>Caudoviricetes</taxon>
    </lineage>
</organism>
<reference evidence="1" key="1">
    <citation type="journal article" date="2021" name="Proc. Natl. Acad. Sci. U.S.A.">
        <title>A Catalog of Tens of Thousands of Viruses from Human Metagenomes Reveals Hidden Associations with Chronic Diseases.</title>
        <authorList>
            <person name="Tisza M.J."/>
            <person name="Buck C.B."/>
        </authorList>
    </citation>
    <scope>NUCLEOTIDE SEQUENCE</scope>
    <source>
        <strain evidence="1">Ctvbt38</strain>
    </source>
</reference>